<dbReference type="RefSeq" id="WP_181375649.1">
    <property type="nucleotide sequence ID" value="NZ_ONZF01000001.1"/>
</dbReference>
<sequence length="54" mass="5118">MKKTSALAAAAALGLSGCAAVQVPVKAAGTVAGTGLSAAGHAVLLVTRDTSILR</sequence>
<dbReference type="Proteomes" id="UP000244912">
    <property type="component" value="Unassembled WGS sequence"/>
</dbReference>
<feature type="chain" id="PRO_5015321914" description="Lipoprotein" evidence="1">
    <location>
        <begin position="20"/>
        <end position="54"/>
    </location>
</feature>
<dbReference type="EMBL" id="ONZF01000001">
    <property type="protein sequence ID" value="SPJ22270.1"/>
    <property type="molecule type" value="Genomic_DNA"/>
</dbReference>
<feature type="signal peptide" evidence="1">
    <location>
        <begin position="1"/>
        <end position="19"/>
    </location>
</feature>
<evidence type="ECO:0000313" key="3">
    <source>
        <dbReference type="Proteomes" id="UP000244912"/>
    </source>
</evidence>
<organism evidence="2 3">
    <name type="scientific">Palleronia abyssalis</name>
    <dbReference type="NCBI Taxonomy" id="1501240"/>
    <lineage>
        <taxon>Bacteria</taxon>
        <taxon>Pseudomonadati</taxon>
        <taxon>Pseudomonadota</taxon>
        <taxon>Alphaproteobacteria</taxon>
        <taxon>Rhodobacterales</taxon>
        <taxon>Roseobacteraceae</taxon>
        <taxon>Palleronia</taxon>
    </lineage>
</organism>
<evidence type="ECO:0000256" key="1">
    <source>
        <dbReference type="SAM" id="SignalP"/>
    </source>
</evidence>
<evidence type="ECO:0000313" key="2">
    <source>
        <dbReference type="EMBL" id="SPJ22270.1"/>
    </source>
</evidence>
<proteinExistence type="predicted"/>
<evidence type="ECO:0008006" key="4">
    <source>
        <dbReference type="Google" id="ProtNLM"/>
    </source>
</evidence>
<dbReference type="AlphaFoldDB" id="A0A2R8BQ39"/>
<accession>A0A2R8BQ39</accession>
<keyword evidence="3" id="KW-1185">Reference proteome</keyword>
<gene>
    <name evidence="2" type="ORF">PAA8504_00058</name>
</gene>
<reference evidence="2 3" key="1">
    <citation type="submission" date="2018-03" db="EMBL/GenBank/DDBJ databases">
        <authorList>
            <person name="Keele B.F."/>
        </authorList>
    </citation>
    <scope>NUCLEOTIDE SEQUENCE [LARGE SCALE GENOMIC DNA]</scope>
    <source>
        <strain evidence="2 3">CECT 8504</strain>
    </source>
</reference>
<protein>
    <recommendedName>
        <fullName evidence="4">Lipoprotein</fullName>
    </recommendedName>
</protein>
<dbReference type="PROSITE" id="PS51257">
    <property type="entry name" value="PROKAR_LIPOPROTEIN"/>
    <property type="match status" value="1"/>
</dbReference>
<keyword evidence="1" id="KW-0732">Signal</keyword>
<name>A0A2R8BQ39_9RHOB</name>